<evidence type="ECO:0000313" key="4">
    <source>
        <dbReference type="EMBL" id="RJO75208.1"/>
    </source>
</evidence>
<keyword evidence="5" id="KW-1185">Reference proteome</keyword>
<accession>A0A3A4KGT0</accession>
<keyword evidence="1" id="KW-0805">Transcription regulation</keyword>
<dbReference type="InterPro" id="IPR027383">
    <property type="entry name" value="Znf_put"/>
</dbReference>
<reference evidence="4 5" key="1">
    <citation type="submission" date="2018-09" db="EMBL/GenBank/DDBJ databases">
        <title>YIM PH21274 draft genome.</title>
        <authorList>
            <person name="Miao C."/>
        </authorList>
    </citation>
    <scope>NUCLEOTIDE SEQUENCE [LARGE SCALE GENOMIC DNA]</scope>
    <source>
        <strain evidence="4 5">YIM PH 21724</strain>
    </source>
</reference>
<dbReference type="Pfam" id="PF13490">
    <property type="entry name" value="zf-HC2"/>
    <property type="match status" value="1"/>
</dbReference>
<feature type="domain" description="Putative zinc-finger" evidence="3">
    <location>
        <begin position="5"/>
        <end position="37"/>
    </location>
</feature>
<evidence type="ECO:0000259" key="3">
    <source>
        <dbReference type="Pfam" id="PF13490"/>
    </source>
</evidence>
<evidence type="ECO:0000256" key="2">
    <source>
        <dbReference type="ARBA" id="ARBA00023163"/>
    </source>
</evidence>
<keyword evidence="2" id="KW-0804">Transcription</keyword>
<name>A0A3A4KGT0_9NOCA</name>
<protein>
    <submittedName>
        <fullName evidence="4">Zf-HC2 domain-containing protein</fullName>
    </submittedName>
</protein>
<dbReference type="Gene3D" id="1.10.10.1320">
    <property type="entry name" value="Anti-sigma factor, zinc-finger domain"/>
    <property type="match status" value="1"/>
</dbReference>
<gene>
    <name evidence="4" type="ORF">D5S18_17795</name>
</gene>
<dbReference type="EMBL" id="QZFU01000019">
    <property type="protein sequence ID" value="RJO75208.1"/>
    <property type="molecule type" value="Genomic_DNA"/>
</dbReference>
<evidence type="ECO:0000256" key="1">
    <source>
        <dbReference type="ARBA" id="ARBA00023015"/>
    </source>
</evidence>
<comment type="caution">
    <text evidence="4">The sequence shown here is derived from an EMBL/GenBank/DDBJ whole genome shotgun (WGS) entry which is preliminary data.</text>
</comment>
<evidence type="ECO:0000313" key="5">
    <source>
        <dbReference type="Proteomes" id="UP000266677"/>
    </source>
</evidence>
<dbReference type="RefSeq" id="WP_120042082.1">
    <property type="nucleotide sequence ID" value="NZ_QZFU01000019.1"/>
</dbReference>
<dbReference type="OrthoDB" id="153510at2"/>
<dbReference type="Proteomes" id="UP000266677">
    <property type="component" value="Unassembled WGS sequence"/>
</dbReference>
<sequence length="75" mass="8172">MVRIRDVHSLAAAFVLNALPEDECAEFEAHLAHCPLCGDEVDGMWAAVAHLIQALARDPDPAIRARLVSRLADRA</sequence>
<dbReference type="InterPro" id="IPR041916">
    <property type="entry name" value="Anti_sigma_zinc_sf"/>
</dbReference>
<dbReference type="AlphaFoldDB" id="A0A3A4KGT0"/>
<organism evidence="4 5">
    <name type="scientific">Nocardia panacis</name>
    <dbReference type="NCBI Taxonomy" id="2340916"/>
    <lineage>
        <taxon>Bacteria</taxon>
        <taxon>Bacillati</taxon>
        <taxon>Actinomycetota</taxon>
        <taxon>Actinomycetes</taxon>
        <taxon>Mycobacteriales</taxon>
        <taxon>Nocardiaceae</taxon>
        <taxon>Nocardia</taxon>
    </lineage>
</organism>
<proteinExistence type="predicted"/>